<accession>A0A8T4HCM0</accession>
<dbReference type="Proteomes" id="UP000679691">
    <property type="component" value="Unassembled WGS sequence"/>
</dbReference>
<comment type="subcellular location">
    <subcellularLocation>
        <location evidence="1">Cell outer membrane</location>
    </subcellularLocation>
</comment>
<evidence type="ECO:0000256" key="6">
    <source>
        <dbReference type="ARBA" id="ARBA00023136"/>
    </source>
</evidence>
<dbReference type="AlphaFoldDB" id="A0A8T4HCM0"/>
<keyword evidence="7" id="KW-0998">Cell outer membrane</keyword>
<comment type="caution">
    <text evidence="8">The sequence shown here is derived from an EMBL/GenBank/DDBJ whole genome shotgun (WGS) entry which is preliminary data.</text>
</comment>
<reference evidence="8" key="1">
    <citation type="submission" date="2021-03" db="EMBL/GenBank/DDBJ databases">
        <authorList>
            <person name="Lu T."/>
            <person name="Wang Q."/>
            <person name="Han X."/>
        </authorList>
    </citation>
    <scope>NUCLEOTIDE SEQUENCE</scope>
    <source>
        <strain evidence="8">WQ 2009</strain>
    </source>
</reference>
<organism evidence="8 9">
    <name type="scientific">Rhinopithecimicrobium faecis</name>
    <dbReference type="NCBI Taxonomy" id="2820698"/>
    <lineage>
        <taxon>Bacteria</taxon>
        <taxon>Pseudomonadati</taxon>
        <taxon>Bacteroidota</taxon>
        <taxon>Sphingobacteriia</taxon>
        <taxon>Sphingobacteriales</taxon>
        <taxon>Sphingobacteriaceae</taxon>
        <taxon>Rhinopithecimicrobium</taxon>
    </lineage>
</organism>
<evidence type="ECO:0000256" key="3">
    <source>
        <dbReference type="ARBA" id="ARBA00022448"/>
    </source>
</evidence>
<dbReference type="SUPFAM" id="SSF56954">
    <property type="entry name" value="Outer membrane efflux proteins (OEP)"/>
    <property type="match status" value="1"/>
</dbReference>
<dbReference type="GO" id="GO:1990281">
    <property type="term" value="C:efflux pump complex"/>
    <property type="evidence" value="ECO:0007669"/>
    <property type="project" value="TreeGrafter"/>
</dbReference>
<dbReference type="Gene3D" id="1.20.1600.10">
    <property type="entry name" value="Outer membrane efflux proteins (OEP)"/>
    <property type="match status" value="1"/>
</dbReference>
<dbReference type="InterPro" id="IPR003423">
    <property type="entry name" value="OMP_efflux"/>
</dbReference>
<evidence type="ECO:0000256" key="1">
    <source>
        <dbReference type="ARBA" id="ARBA00004442"/>
    </source>
</evidence>
<dbReference type="InterPro" id="IPR051906">
    <property type="entry name" value="TolC-like"/>
</dbReference>
<keyword evidence="6" id="KW-0472">Membrane</keyword>
<sequence>MTLNKQYVTLLAMFLITGTADLRAQQKQTDIYITLNQSLALAKEHNISLKVSEEEVNVAAYNEKISFQEKLPDLEFSAGYNRLANIKQFENNGLLHQATTYDVPNQQYHFTLGLSVPIYAGGRIKAEEKIATLKTEVAHLGHKKEERAIKLSVVTAFLQIQLLMDQRTLIASKIKEDSIMIKQVEALKNNGKVTKNELLRTKLQSANHHMILSEVTNNILIAEHQLATLLNLPSDKKLHIVEEDLVAQEPQTILPLESYLTGAFEDHEEIKSAEQQILIMQQEKKLVKANYLPQVNLKGDYGLSYPNFMFFPPEPYLYGFGLVGLDLKYSISNLYKNKAKMQRVKSEISKQQYEAIDVREKINHLVFAAYRKVLEADERILIAQEAIAQATENYRLVKMRYINKLSLISELIDADNTFLEAQSAFITAHINRRLNYYQLQFAVGKM</sequence>
<gene>
    <name evidence="8" type="ORF">J5U18_10710</name>
</gene>
<keyword evidence="4" id="KW-1134">Transmembrane beta strand</keyword>
<dbReference type="PANTHER" id="PTHR30026:SF20">
    <property type="entry name" value="OUTER MEMBRANE PROTEIN TOLC"/>
    <property type="match status" value="1"/>
</dbReference>
<evidence type="ECO:0000256" key="5">
    <source>
        <dbReference type="ARBA" id="ARBA00022692"/>
    </source>
</evidence>
<dbReference type="GO" id="GO:0015562">
    <property type="term" value="F:efflux transmembrane transporter activity"/>
    <property type="evidence" value="ECO:0007669"/>
    <property type="project" value="InterPro"/>
</dbReference>
<protein>
    <submittedName>
        <fullName evidence="8">TolC family protein</fullName>
    </submittedName>
</protein>
<proteinExistence type="inferred from homology"/>
<dbReference type="GO" id="GO:0009279">
    <property type="term" value="C:cell outer membrane"/>
    <property type="evidence" value="ECO:0007669"/>
    <property type="project" value="UniProtKB-SubCell"/>
</dbReference>
<evidence type="ECO:0000256" key="7">
    <source>
        <dbReference type="ARBA" id="ARBA00023237"/>
    </source>
</evidence>
<name>A0A8T4HCM0_9SPHI</name>
<dbReference type="PANTHER" id="PTHR30026">
    <property type="entry name" value="OUTER MEMBRANE PROTEIN TOLC"/>
    <property type="match status" value="1"/>
</dbReference>
<keyword evidence="9" id="KW-1185">Reference proteome</keyword>
<keyword evidence="5" id="KW-0812">Transmembrane</keyword>
<dbReference type="EMBL" id="JAGKSB010000012">
    <property type="protein sequence ID" value="MBP3944025.1"/>
    <property type="molecule type" value="Genomic_DNA"/>
</dbReference>
<comment type="similarity">
    <text evidence="2">Belongs to the outer membrane factor (OMF) (TC 1.B.17) family.</text>
</comment>
<dbReference type="GO" id="GO:0015288">
    <property type="term" value="F:porin activity"/>
    <property type="evidence" value="ECO:0007669"/>
    <property type="project" value="TreeGrafter"/>
</dbReference>
<evidence type="ECO:0000313" key="8">
    <source>
        <dbReference type="EMBL" id="MBP3944025.1"/>
    </source>
</evidence>
<evidence type="ECO:0000256" key="4">
    <source>
        <dbReference type="ARBA" id="ARBA00022452"/>
    </source>
</evidence>
<keyword evidence="3" id="KW-0813">Transport</keyword>
<evidence type="ECO:0000313" key="9">
    <source>
        <dbReference type="Proteomes" id="UP000679691"/>
    </source>
</evidence>
<dbReference type="RefSeq" id="WP_353547532.1">
    <property type="nucleotide sequence ID" value="NZ_JAGKSB010000012.1"/>
</dbReference>
<dbReference type="Pfam" id="PF02321">
    <property type="entry name" value="OEP"/>
    <property type="match status" value="2"/>
</dbReference>
<evidence type="ECO:0000256" key="2">
    <source>
        <dbReference type="ARBA" id="ARBA00007613"/>
    </source>
</evidence>